<protein>
    <submittedName>
        <fullName evidence="1">Uncharacterized protein</fullName>
    </submittedName>
</protein>
<evidence type="ECO:0000313" key="1">
    <source>
        <dbReference type="EMBL" id="KYC52858.1"/>
    </source>
</evidence>
<accession>A0A150J6Y8</accession>
<dbReference type="EMBL" id="LNGC01000015">
    <property type="protein sequence ID" value="KYC52858.1"/>
    <property type="molecule type" value="Genomic_DNA"/>
</dbReference>
<dbReference type="Proteomes" id="UP000075398">
    <property type="component" value="Unassembled WGS sequence"/>
</dbReference>
<gene>
    <name evidence="1" type="ORF">AMQ22_00553</name>
</gene>
<sequence>MKKLYATIISLLFVGSFFGIASVFGAHFTSFGANNYRVYDANYNWIEIKDTGTEITDWVGNGDDGYAKIDIGFDFPFYGEKYNALYLSTNGHIDFVQGPGNYNYNENPPPIYQIPTGSNTASEWGENPLIAFFFIDMVFNHDYGTGYGTAYYQNFGDYFVIEYYEVPMYYSSANSANPTAGEHTMQVILYKNGNIKMQYKSLTYTTGYEGFRPVTGLDYDDVTGVSYDGPLRNGLALWYTTGADPDHKSLPMAQILKILKENQDNK</sequence>
<organism evidence="1 2">
    <name type="scientific">Candidatus Methanofastidiosum methylothiophilum</name>
    <dbReference type="NCBI Taxonomy" id="1705564"/>
    <lineage>
        <taxon>Archaea</taxon>
        <taxon>Methanobacteriati</taxon>
        <taxon>Methanobacteriota</taxon>
        <taxon>Stenosarchaea group</taxon>
        <taxon>Candidatus Methanofastidiosia</taxon>
        <taxon>Candidatus Methanofastidiosales</taxon>
        <taxon>Candidatus Methanofastidiosaceae</taxon>
        <taxon>Candidatus Methanofastidiosum</taxon>
    </lineage>
</organism>
<dbReference type="AlphaFoldDB" id="A0A150J6Y8"/>
<proteinExistence type="predicted"/>
<name>A0A150J6Y8_9EURY</name>
<evidence type="ECO:0000313" key="2">
    <source>
        <dbReference type="Proteomes" id="UP000075398"/>
    </source>
</evidence>
<comment type="caution">
    <text evidence="1">The sequence shown here is derived from an EMBL/GenBank/DDBJ whole genome shotgun (WGS) entry which is preliminary data.</text>
</comment>
<reference evidence="1 2" key="1">
    <citation type="journal article" date="2016" name="ISME J.">
        <title>Chasing the elusive Euryarchaeota class WSA2: genomes reveal a uniquely fastidious methyl-reducing methanogen.</title>
        <authorList>
            <person name="Nobu M.K."/>
            <person name="Narihiro T."/>
            <person name="Kuroda K."/>
            <person name="Mei R."/>
            <person name="Liu W.T."/>
        </authorList>
    </citation>
    <scope>NUCLEOTIDE SEQUENCE [LARGE SCALE GENOMIC DNA]</scope>
    <source>
        <strain evidence="1">U1lsi0528_Bin055</strain>
    </source>
</reference>